<evidence type="ECO:0000256" key="1">
    <source>
        <dbReference type="SAM" id="MobiDB-lite"/>
    </source>
</evidence>
<feature type="region of interest" description="Disordered" evidence="1">
    <location>
        <begin position="218"/>
        <end position="286"/>
    </location>
</feature>
<feature type="compositionally biased region" description="Polar residues" evidence="1">
    <location>
        <begin position="220"/>
        <end position="235"/>
    </location>
</feature>
<feature type="compositionally biased region" description="Basic and acidic residues" evidence="1">
    <location>
        <begin position="250"/>
        <end position="265"/>
    </location>
</feature>
<dbReference type="EMBL" id="JATN01000322">
    <property type="protein sequence ID" value="EUC54261.1"/>
    <property type="molecule type" value="Genomic_DNA"/>
</dbReference>
<dbReference type="AlphaFoldDB" id="X8IZ12"/>
<gene>
    <name evidence="2" type="ORF">RSOL_034410</name>
</gene>
<name>X8IZ12_9AGAM</name>
<comment type="caution">
    <text evidence="2">The sequence shown here is derived from an EMBL/GenBank/DDBJ whole genome shotgun (WGS) entry which is preliminary data.</text>
</comment>
<protein>
    <submittedName>
        <fullName evidence="2">Uncharacterized protein</fullName>
    </submittedName>
</protein>
<organism evidence="2 3">
    <name type="scientific">Rhizoctonia solani AG-3 Rhs1AP</name>
    <dbReference type="NCBI Taxonomy" id="1086054"/>
    <lineage>
        <taxon>Eukaryota</taxon>
        <taxon>Fungi</taxon>
        <taxon>Dikarya</taxon>
        <taxon>Basidiomycota</taxon>
        <taxon>Agaricomycotina</taxon>
        <taxon>Agaricomycetes</taxon>
        <taxon>Cantharellales</taxon>
        <taxon>Ceratobasidiaceae</taxon>
        <taxon>Rhizoctonia</taxon>
    </lineage>
</organism>
<evidence type="ECO:0000313" key="2">
    <source>
        <dbReference type="EMBL" id="EUC54261.1"/>
    </source>
</evidence>
<dbReference type="Proteomes" id="UP000030108">
    <property type="component" value="Unassembled WGS sequence"/>
</dbReference>
<proteinExistence type="predicted"/>
<reference evidence="3" key="1">
    <citation type="journal article" date="2014" name="Genome Announc.">
        <title>Draft genome sequence of the plant-pathogenic soil fungus Rhizoctonia solani anastomosis group 3 strain Rhs1AP.</title>
        <authorList>
            <person name="Cubeta M.A."/>
            <person name="Thomas E."/>
            <person name="Dean R.A."/>
            <person name="Jabaji S."/>
            <person name="Neate S.M."/>
            <person name="Tavantzis S."/>
            <person name="Toda T."/>
            <person name="Vilgalys R."/>
            <person name="Bharathan N."/>
            <person name="Fedorova-Abrams N."/>
            <person name="Pakala S.B."/>
            <person name="Pakala S.M."/>
            <person name="Zafar N."/>
            <person name="Joardar V."/>
            <person name="Losada L."/>
            <person name="Nierman W.C."/>
        </authorList>
    </citation>
    <scope>NUCLEOTIDE SEQUENCE [LARGE SCALE GENOMIC DNA]</scope>
    <source>
        <strain evidence="3">AG-3</strain>
    </source>
</reference>
<dbReference type="OrthoDB" id="3247229at2759"/>
<accession>X8IZ12</accession>
<feature type="region of interest" description="Disordered" evidence="1">
    <location>
        <begin position="163"/>
        <end position="197"/>
    </location>
</feature>
<feature type="compositionally biased region" description="Polar residues" evidence="1">
    <location>
        <begin position="176"/>
        <end position="187"/>
    </location>
</feature>
<feature type="compositionally biased region" description="Polar residues" evidence="1">
    <location>
        <begin position="268"/>
        <end position="286"/>
    </location>
</feature>
<sequence length="372" mass="40467">MCGNLSQGVLLPAVLTSDTVHNELKSMYYLAQHLVRIVAGEGCLKAYTANTPHAEDNDHPVGIISLVIQNRTKGKPSNLPHKVIQDMWSSRKQLALELPCYGLNDAFSAEASQYSALLAGSKPWQDLVATLKITTLPGGVIMPKRPVPQPGSKAEAVLAAIRRKRSAGGSTRDPPTATTDESHSNVSPDGAKLPSYEGLMQHSRSPSLLIDGILEPVPPANTSMLPSNRSVSTIRSSKRQKVIVAPTPCLDERQLEETSSGREDDNYSDTAANASDQIEPLSSSGKSHALRCHYNAQQQLEQLHDHVLEMEAPNARALSRLLSTIYDIKDQEHFGRVIQTLADKAENYAQRAVKADQAVATAQKDWEINSDD</sequence>
<evidence type="ECO:0000313" key="3">
    <source>
        <dbReference type="Proteomes" id="UP000030108"/>
    </source>
</evidence>
<feature type="non-terminal residue" evidence="2">
    <location>
        <position position="372"/>
    </location>
</feature>